<evidence type="ECO:0000313" key="2">
    <source>
        <dbReference type="Proteomes" id="UP000295281"/>
    </source>
</evidence>
<dbReference type="RefSeq" id="WP_133743685.1">
    <property type="nucleotide sequence ID" value="NZ_SNYN01000038.1"/>
</dbReference>
<dbReference type="SUPFAM" id="SSF48452">
    <property type="entry name" value="TPR-like"/>
    <property type="match status" value="1"/>
</dbReference>
<comment type="caution">
    <text evidence="1">The sequence shown here is derived from an EMBL/GenBank/DDBJ whole genome shotgun (WGS) entry which is preliminary data.</text>
</comment>
<dbReference type="InterPro" id="IPR011990">
    <property type="entry name" value="TPR-like_helical_dom_sf"/>
</dbReference>
<proteinExistence type="predicted"/>
<dbReference type="EMBL" id="SNYN01000038">
    <property type="protein sequence ID" value="TDQ43910.1"/>
    <property type="molecule type" value="Genomic_DNA"/>
</dbReference>
<evidence type="ECO:0000313" key="1">
    <source>
        <dbReference type="EMBL" id="TDQ43910.1"/>
    </source>
</evidence>
<dbReference type="InterPro" id="IPR038578">
    <property type="entry name" value="GT29-like_sf"/>
</dbReference>
<organism evidence="1 2">
    <name type="scientific">Actinorugispora endophytica</name>
    <dbReference type="NCBI Taxonomy" id="1605990"/>
    <lineage>
        <taxon>Bacteria</taxon>
        <taxon>Bacillati</taxon>
        <taxon>Actinomycetota</taxon>
        <taxon>Actinomycetes</taxon>
        <taxon>Streptosporangiales</taxon>
        <taxon>Nocardiopsidaceae</taxon>
        <taxon>Actinorugispora</taxon>
    </lineage>
</organism>
<name>A0A4R6UB83_9ACTN</name>
<reference evidence="1 2" key="1">
    <citation type="submission" date="2019-03" db="EMBL/GenBank/DDBJ databases">
        <title>Genomic Encyclopedia of Type Strains, Phase IV (KMG-IV): sequencing the most valuable type-strain genomes for metagenomic binning, comparative biology and taxonomic classification.</title>
        <authorList>
            <person name="Goeker M."/>
        </authorList>
    </citation>
    <scope>NUCLEOTIDE SEQUENCE [LARGE SCALE GENOMIC DNA]</scope>
    <source>
        <strain evidence="1 2">DSM 46770</strain>
    </source>
</reference>
<dbReference type="Gene3D" id="1.25.40.10">
    <property type="entry name" value="Tetratricopeptide repeat domain"/>
    <property type="match status" value="1"/>
</dbReference>
<accession>A0A4R6UB83</accession>
<dbReference type="OrthoDB" id="4814794at2"/>
<gene>
    <name evidence="1" type="ORF">EV190_1387</name>
</gene>
<protein>
    <recommendedName>
        <fullName evidence="3">Glycosyl transferase family 29 (Putative sialyltransferase)</fullName>
    </recommendedName>
</protein>
<evidence type="ECO:0008006" key="3">
    <source>
        <dbReference type="Google" id="ProtNLM"/>
    </source>
</evidence>
<sequence>MFKHRTGWLKQFAGRSEPEGRRAPDRPEPLEALEALLNCVHDLADHSRRCEGARAPALLRLREATGVLVERLTTTLAGPERLRALYEERQPWPKVDPGLLDALLAAGEQALRAGEQTLSLDVCAAVLAAKPNSRAGWRLRARTMEALGDTEGAVRAHQEYLRLVKSDEQGIGARVGALRTREEVLERCVGILRGRAAGEDASDVPVEEQWAAGLALYEQGRWDEADPRLAAAVLRLVGQGRPPAEIKSALDDYVGVIACAGSARLAEARPLVEAFTDYLRSDRLEPERDPGEDRGRAIGVSDFRNLVSGRTICLVANSERIRSARMGDEIDSYDLVVRFNSYAVDAPATGTRTDIHATIHKHDFNWAEPVRTRLVFGGLRQTWQQSVRRRLVPGAQEYVGDHSLRWPVVDGALIGDTGIPSIPTTGFNMLRLLDFLDVNPRIDLIGFDFYETGAYRLPEAMGLPITPVHAYDYEREWVLAHARETTDMRISLR</sequence>
<keyword evidence="2" id="KW-1185">Reference proteome</keyword>
<dbReference type="Proteomes" id="UP000295281">
    <property type="component" value="Unassembled WGS sequence"/>
</dbReference>
<dbReference type="Gene3D" id="3.90.1480.20">
    <property type="entry name" value="Glycosyl transferase family 29"/>
    <property type="match status" value="1"/>
</dbReference>
<dbReference type="AlphaFoldDB" id="A0A4R6UB83"/>